<accession>W3A0C8</accession>
<evidence type="ECO:0000313" key="3">
    <source>
        <dbReference type="Proteomes" id="UP000018948"/>
    </source>
</evidence>
<organism evidence="2 3">
    <name type="scientific">Phytophthora nicotianae P10297</name>
    <dbReference type="NCBI Taxonomy" id="1317064"/>
    <lineage>
        <taxon>Eukaryota</taxon>
        <taxon>Sar</taxon>
        <taxon>Stramenopiles</taxon>
        <taxon>Oomycota</taxon>
        <taxon>Peronosporomycetes</taxon>
        <taxon>Peronosporales</taxon>
        <taxon>Peronosporaceae</taxon>
        <taxon>Phytophthora</taxon>
    </lineage>
</organism>
<reference evidence="2 3" key="1">
    <citation type="submission" date="2013-11" db="EMBL/GenBank/DDBJ databases">
        <title>The Genome Sequence of Phytophthora parasitica P10297.</title>
        <authorList>
            <consortium name="The Broad Institute Genomics Platform"/>
            <person name="Russ C."/>
            <person name="Tyler B."/>
            <person name="Panabieres F."/>
            <person name="Shan W."/>
            <person name="Tripathy S."/>
            <person name="Grunwald N."/>
            <person name="Machado M."/>
            <person name="Johnson C.S."/>
            <person name="Walker B."/>
            <person name="Young S.K."/>
            <person name="Zeng Q."/>
            <person name="Gargeya S."/>
            <person name="Fitzgerald M."/>
            <person name="Haas B."/>
            <person name="Abouelleil A."/>
            <person name="Allen A.W."/>
            <person name="Alvarado L."/>
            <person name="Arachchi H.M."/>
            <person name="Berlin A.M."/>
            <person name="Chapman S.B."/>
            <person name="Gainer-Dewar J."/>
            <person name="Goldberg J."/>
            <person name="Griggs A."/>
            <person name="Gujja S."/>
            <person name="Hansen M."/>
            <person name="Howarth C."/>
            <person name="Imamovic A."/>
            <person name="Ireland A."/>
            <person name="Larimer J."/>
            <person name="McCowan C."/>
            <person name="Murphy C."/>
            <person name="Pearson M."/>
            <person name="Poon T.W."/>
            <person name="Priest M."/>
            <person name="Roberts A."/>
            <person name="Saif S."/>
            <person name="Shea T."/>
            <person name="Sisk P."/>
            <person name="Sykes S."/>
            <person name="Wortman J."/>
            <person name="Nusbaum C."/>
            <person name="Birren B."/>
        </authorList>
    </citation>
    <scope>NUCLEOTIDE SEQUENCE [LARGE SCALE GENOMIC DNA]</scope>
    <source>
        <strain evidence="2 3">P10297</strain>
    </source>
</reference>
<dbReference type="EMBL" id="ANIY01000408">
    <property type="protein sequence ID" value="ETP52993.1"/>
    <property type="molecule type" value="Genomic_DNA"/>
</dbReference>
<dbReference type="Proteomes" id="UP000018948">
    <property type="component" value="Unassembled WGS sequence"/>
</dbReference>
<name>W3A0C8_PHYNI</name>
<proteinExistence type="predicted"/>
<dbReference type="AlphaFoldDB" id="W3A0C8"/>
<feature type="compositionally biased region" description="Polar residues" evidence="1">
    <location>
        <begin position="41"/>
        <end position="51"/>
    </location>
</feature>
<comment type="caution">
    <text evidence="2">The sequence shown here is derived from an EMBL/GenBank/DDBJ whole genome shotgun (WGS) entry which is preliminary data.</text>
</comment>
<feature type="compositionally biased region" description="Basic and acidic residues" evidence="1">
    <location>
        <begin position="1"/>
        <end position="23"/>
    </location>
</feature>
<feature type="region of interest" description="Disordered" evidence="1">
    <location>
        <begin position="147"/>
        <end position="175"/>
    </location>
</feature>
<feature type="region of interest" description="Disordered" evidence="1">
    <location>
        <begin position="1"/>
        <end position="51"/>
    </location>
</feature>
<gene>
    <name evidence="2" type="ORF">F442_02069</name>
</gene>
<evidence type="ECO:0000256" key="1">
    <source>
        <dbReference type="SAM" id="MobiDB-lite"/>
    </source>
</evidence>
<sequence>MRDIPRPRKRTRLENEAEVHEQGAEGLIKTTSAKPPAFKASPNSATDISSSSTRAFTSADVAFNLPRHSVHECVQLLSAITWSLRGGVTIEEGDCTVGATAAPRIMTTKDNEYVDGESAVETPMNNATDEERSEDDYTMVGRNTEKYKRSVDTKDTRSASWRGSTGHRKTATGDQNDWGTWVDFAVYAGKHSTVAMSPNELLRNASQQCEAVMNVQTDQDDENKSVKLACEIFQQKTSG</sequence>
<evidence type="ECO:0000313" key="2">
    <source>
        <dbReference type="EMBL" id="ETP52993.1"/>
    </source>
</evidence>
<dbReference type="OrthoDB" id="143219at2759"/>
<protein>
    <submittedName>
        <fullName evidence="2">Uncharacterized protein</fullName>
    </submittedName>
</protein>
<feature type="compositionally biased region" description="Basic and acidic residues" evidence="1">
    <location>
        <begin position="147"/>
        <end position="157"/>
    </location>
</feature>